<dbReference type="Gene3D" id="1.10.10.60">
    <property type="entry name" value="Homeodomain-like"/>
    <property type="match status" value="2"/>
</dbReference>
<dbReference type="GO" id="GO:0003700">
    <property type="term" value="F:DNA-binding transcription factor activity"/>
    <property type="evidence" value="ECO:0007669"/>
    <property type="project" value="InterPro"/>
</dbReference>
<keyword evidence="3" id="KW-0804">Transcription</keyword>
<sequence length="295" mass="34780">MAENVQSYYRMRDTVITKSDYAYHSHDRFEIYYFHGGSCRYLISDNIYDLQDDDIIIMNGMTLHRANPEIGTTYERSVIEFSAEWVTPILVNLNVPEILTPFTKLSNTLFRGVDKETLDEIKELFRKISLINESPPSNDRYKNRLKEGQITVLLVQLLFIIYDLSKLRLVKLPSKRTEKNIHVNRIVSWIDENFKNDITLDSIADSLNISKYYMSRIFKDVTGYTIMQYLMSCRFNRAKYLLEMYPDKTILEVALESGFDNCSHFSRFFKKQLNITPSEYRNRRSNKYNSCSASQ</sequence>
<evidence type="ECO:0000313" key="6">
    <source>
        <dbReference type="Proteomes" id="UP001145069"/>
    </source>
</evidence>
<protein>
    <submittedName>
        <fullName evidence="5">AraC family transcriptional regulator</fullName>
    </submittedName>
</protein>
<dbReference type="AlphaFoldDB" id="A0A9X3WBD5"/>
<evidence type="ECO:0000256" key="1">
    <source>
        <dbReference type="ARBA" id="ARBA00023015"/>
    </source>
</evidence>
<comment type="caution">
    <text evidence="5">The sequence shown here is derived from an EMBL/GenBank/DDBJ whole genome shotgun (WGS) entry which is preliminary data.</text>
</comment>
<keyword evidence="6" id="KW-1185">Reference proteome</keyword>
<dbReference type="SUPFAM" id="SSF51215">
    <property type="entry name" value="Regulatory protein AraC"/>
    <property type="match status" value="1"/>
</dbReference>
<dbReference type="EMBL" id="JAMQKC010000002">
    <property type="protein sequence ID" value="MDC3416037.1"/>
    <property type="molecule type" value="Genomic_DNA"/>
</dbReference>
<dbReference type="GO" id="GO:0043565">
    <property type="term" value="F:sequence-specific DNA binding"/>
    <property type="evidence" value="ECO:0007669"/>
    <property type="project" value="InterPro"/>
</dbReference>
<dbReference type="SUPFAM" id="SSF46689">
    <property type="entry name" value="Homeodomain-like"/>
    <property type="match status" value="2"/>
</dbReference>
<dbReference type="InterPro" id="IPR037923">
    <property type="entry name" value="HTH-like"/>
</dbReference>
<dbReference type="InterPro" id="IPR020449">
    <property type="entry name" value="Tscrpt_reg_AraC-type_HTH"/>
</dbReference>
<gene>
    <name evidence="5" type="ORF">NC799_03810</name>
</gene>
<dbReference type="PROSITE" id="PS01124">
    <property type="entry name" value="HTH_ARAC_FAMILY_2"/>
    <property type="match status" value="1"/>
</dbReference>
<evidence type="ECO:0000313" key="5">
    <source>
        <dbReference type="EMBL" id="MDC3416037.1"/>
    </source>
</evidence>
<dbReference type="PANTHER" id="PTHR43280">
    <property type="entry name" value="ARAC-FAMILY TRANSCRIPTIONAL REGULATOR"/>
    <property type="match status" value="1"/>
</dbReference>
<reference evidence="5" key="1">
    <citation type="submission" date="2022-06" db="EMBL/GenBank/DDBJ databases">
        <title>Aquibacillus sp. a new bacterium isolated from soil saline samples.</title>
        <authorList>
            <person name="Galisteo C."/>
            <person name="De La Haba R."/>
            <person name="Sanchez-Porro C."/>
            <person name="Ventosa A."/>
        </authorList>
    </citation>
    <scope>NUCLEOTIDE SEQUENCE</scope>
    <source>
        <strain evidence="5">3ASR75-54</strain>
    </source>
</reference>
<evidence type="ECO:0000256" key="2">
    <source>
        <dbReference type="ARBA" id="ARBA00023125"/>
    </source>
</evidence>
<dbReference type="Pfam" id="PF12833">
    <property type="entry name" value="HTH_18"/>
    <property type="match status" value="1"/>
</dbReference>
<keyword evidence="1" id="KW-0805">Transcription regulation</keyword>
<dbReference type="SMART" id="SM00342">
    <property type="entry name" value="HTH_ARAC"/>
    <property type="match status" value="1"/>
</dbReference>
<dbReference type="PANTHER" id="PTHR43280:SF28">
    <property type="entry name" value="HTH-TYPE TRANSCRIPTIONAL ACTIVATOR RHAS"/>
    <property type="match status" value="1"/>
</dbReference>
<dbReference type="Proteomes" id="UP001145069">
    <property type="component" value="Unassembled WGS sequence"/>
</dbReference>
<proteinExistence type="predicted"/>
<accession>A0A9X3WBD5</accession>
<evidence type="ECO:0000256" key="3">
    <source>
        <dbReference type="ARBA" id="ARBA00023163"/>
    </source>
</evidence>
<dbReference type="InterPro" id="IPR018060">
    <property type="entry name" value="HTH_AraC"/>
</dbReference>
<dbReference type="RefSeq" id="WP_272445020.1">
    <property type="nucleotide sequence ID" value="NZ_JAMQKC010000002.1"/>
</dbReference>
<keyword evidence="2" id="KW-0238">DNA-binding</keyword>
<organism evidence="5 6">
    <name type="scientific">Aquibacillus salsiterrae</name>
    <dbReference type="NCBI Taxonomy" id="2950439"/>
    <lineage>
        <taxon>Bacteria</taxon>
        <taxon>Bacillati</taxon>
        <taxon>Bacillota</taxon>
        <taxon>Bacilli</taxon>
        <taxon>Bacillales</taxon>
        <taxon>Bacillaceae</taxon>
        <taxon>Aquibacillus</taxon>
    </lineage>
</organism>
<dbReference type="PRINTS" id="PR00032">
    <property type="entry name" value="HTHARAC"/>
</dbReference>
<dbReference type="InterPro" id="IPR003313">
    <property type="entry name" value="AraC-bd"/>
</dbReference>
<name>A0A9X3WBD5_9BACI</name>
<evidence type="ECO:0000259" key="4">
    <source>
        <dbReference type="PROSITE" id="PS01124"/>
    </source>
</evidence>
<dbReference type="Pfam" id="PF02311">
    <property type="entry name" value="AraC_binding"/>
    <property type="match status" value="1"/>
</dbReference>
<feature type="domain" description="HTH araC/xylS-type" evidence="4">
    <location>
        <begin position="184"/>
        <end position="283"/>
    </location>
</feature>
<dbReference type="InterPro" id="IPR009057">
    <property type="entry name" value="Homeodomain-like_sf"/>
</dbReference>